<sequence>SNYYWNYYYVPTAISLLQFIICSISTELTDAQLYVFSLLRWTVQYKQPGHTFYRRTHVQSFLAFASTDV</sequence>
<name>A0A0P0VLQ1_ORYSJ</name>
<reference evidence="2" key="1">
    <citation type="journal article" date="2005" name="Nature">
        <title>The map-based sequence of the rice genome.</title>
        <authorList>
            <consortium name="International rice genome sequencing project (IRGSP)"/>
            <person name="Matsumoto T."/>
            <person name="Wu J."/>
            <person name="Kanamori H."/>
            <person name="Katayose Y."/>
            <person name="Fujisawa M."/>
            <person name="Namiki N."/>
            <person name="Mizuno H."/>
            <person name="Yamamoto K."/>
            <person name="Antonio B.A."/>
            <person name="Baba T."/>
            <person name="Sakata K."/>
            <person name="Nagamura Y."/>
            <person name="Aoki H."/>
            <person name="Arikawa K."/>
            <person name="Arita K."/>
            <person name="Bito T."/>
            <person name="Chiden Y."/>
            <person name="Fujitsuka N."/>
            <person name="Fukunaka R."/>
            <person name="Hamada M."/>
            <person name="Harada C."/>
            <person name="Hayashi A."/>
            <person name="Hijishita S."/>
            <person name="Honda M."/>
            <person name="Hosokawa S."/>
            <person name="Ichikawa Y."/>
            <person name="Idonuma A."/>
            <person name="Iijima M."/>
            <person name="Ikeda M."/>
            <person name="Ikeno M."/>
            <person name="Ito K."/>
            <person name="Ito S."/>
            <person name="Ito T."/>
            <person name="Ito Y."/>
            <person name="Ito Y."/>
            <person name="Iwabuchi A."/>
            <person name="Kamiya K."/>
            <person name="Karasawa W."/>
            <person name="Kurita K."/>
            <person name="Katagiri S."/>
            <person name="Kikuta A."/>
            <person name="Kobayashi H."/>
            <person name="Kobayashi N."/>
            <person name="Machita K."/>
            <person name="Maehara T."/>
            <person name="Masukawa M."/>
            <person name="Mizubayashi T."/>
            <person name="Mukai Y."/>
            <person name="Nagasaki H."/>
            <person name="Nagata Y."/>
            <person name="Naito S."/>
            <person name="Nakashima M."/>
            <person name="Nakama Y."/>
            <person name="Nakamichi Y."/>
            <person name="Nakamura M."/>
            <person name="Meguro A."/>
            <person name="Negishi M."/>
            <person name="Ohta I."/>
            <person name="Ohta T."/>
            <person name="Okamoto M."/>
            <person name="Ono N."/>
            <person name="Saji S."/>
            <person name="Sakaguchi M."/>
            <person name="Sakai K."/>
            <person name="Shibata M."/>
            <person name="Shimokawa T."/>
            <person name="Song J."/>
            <person name="Takazaki Y."/>
            <person name="Terasawa K."/>
            <person name="Tsugane M."/>
            <person name="Tsuji K."/>
            <person name="Ueda S."/>
            <person name="Waki K."/>
            <person name="Yamagata H."/>
            <person name="Yamamoto M."/>
            <person name="Yamamoto S."/>
            <person name="Yamane H."/>
            <person name="Yoshiki S."/>
            <person name="Yoshihara R."/>
            <person name="Yukawa K."/>
            <person name="Zhong H."/>
            <person name="Yano M."/>
            <person name="Yuan Q."/>
            <person name="Ouyang S."/>
            <person name="Liu J."/>
            <person name="Jones K.M."/>
            <person name="Gansberger K."/>
            <person name="Moffat K."/>
            <person name="Hill J."/>
            <person name="Bera J."/>
            <person name="Fadrosh D."/>
            <person name="Jin S."/>
            <person name="Johri S."/>
            <person name="Kim M."/>
            <person name="Overton L."/>
            <person name="Reardon M."/>
            <person name="Tsitrin T."/>
            <person name="Vuong H."/>
            <person name="Weaver B."/>
            <person name="Ciecko A."/>
            <person name="Tallon L."/>
            <person name="Jackson J."/>
            <person name="Pai G."/>
            <person name="Aken S.V."/>
            <person name="Utterback T."/>
            <person name="Reidmuller S."/>
            <person name="Feldblyum T."/>
            <person name="Hsiao J."/>
            <person name="Zismann V."/>
            <person name="Iobst S."/>
            <person name="de Vazeille A.R."/>
            <person name="Buell C.R."/>
            <person name="Ying K."/>
            <person name="Li Y."/>
            <person name="Lu T."/>
            <person name="Huang Y."/>
            <person name="Zhao Q."/>
            <person name="Feng Q."/>
            <person name="Zhang L."/>
            <person name="Zhu J."/>
            <person name="Weng Q."/>
            <person name="Mu J."/>
            <person name="Lu Y."/>
            <person name="Fan D."/>
            <person name="Liu Y."/>
            <person name="Guan J."/>
            <person name="Zhang Y."/>
            <person name="Yu S."/>
            <person name="Liu X."/>
            <person name="Zhang Y."/>
            <person name="Hong G."/>
            <person name="Han B."/>
            <person name="Choisne N."/>
            <person name="Demange N."/>
            <person name="Orjeda G."/>
            <person name="Samain S."/>
            <person name="Cattolico L."/>
            <person name="Pelletier E."/>
            <person name="Couloux A."/>
            <person name="Segurens B."/>
            <person name="Wincker P."/>
            <person name="D'Hont A."/>
            <person name="Scarpelli C."/>
            <person name="Weissenbach J."/>
            <person name="Salanoubat M."/>
            <person name="Quetier F."/>
            <person name="Yu Y."/>
            <person name="Kim H.R."/>
            <person name="Rambo T."/>
            <person name="Currie J."/>
            <person name="Collura K."/>
            <person name="Luo M."/>
            <person name="Yang T."/>
            <person name="Ammiraju J.S.S."/>
            <person name="Engler F."/>
            <person name="Soderlund C."/>
            <person name="Wing R.A."/>
            <person name="Palmer L.E."/>
            <person name="de la Bastide M."/>
            <person name="Spiegel L."/>
            <person name="Nascimento L."/>
            <person name="Zutavern T."/>
            <person name="O'Shaughnessy A."/>
            <person name="Dike S."/>
            <person name="Dedhia N."/>
            <person name="Preston R."/>
            <person name="Balija V."/>
            <person name="McCombie W.R."/>
            <person name="Chow T."/>
            <person name="Chen H."/>
            <person name="Chung M."/>
            <person name="Chen C."/>
            <person name="Shaw J."/>
            <person name="Wu H."/>
            <person name="Hsiao K."/>
            <person name="Chao Y."/>
            <person name="Chu M."/>
            <person name="Cheng C."/>
            <person name="Hour A."/>
            <person name="Lee P."/>
            <person name="Lin S."/>
            <person name="Lin Y."/>
            <person name="Liou J."/>
            <person name="Liu S."/>
            <person name="Hsing Y."/>
            <person name="Raghuvanshi S."/>
            <person name="Mohanty A."/>
            <person name="Bharti A.K."/>
            <person name="Gaur A."/>
            <person name="Gupta V."/>
            <person name="Kumar D."/>
            <person name="Ravi V."/>
            <person name="Vij S."/>
            <person name="Kapur A."/>
            <person name="Khurana P."/>
            <person name="Khurana P."/>
            <person name="Khurana J.P."/>
            <person name="Tyagi A.K."/>
            <person name="Gaikwad K."/>
            <person name="Singh A."/>
            <person name="Dalal V."/>
            <person name="Srivastava S."/>
            <person name="Dixit A."/>
            <person name="Pal A.K."/>
            <person name="Ghazi I.A."/>
            <person name="Yadav M."/>
            <person name="Pandit A."/>
            <person name="Bhargava A."/>
            <person name="Sureshbabu K."/>
            <person name="Batra K."/>
            <person name="Sharma T.R."/>
            <person name="Mohapatra T."/>
            <person name="Singh N.K."/>
            <person name="Messing J."/>
            <person name="Nelson A.B."/>
            <person name="Fuks G."/>
            <person name="Kavchok S."/>
            <person name="Keizer G."/>
            <person name="Linton E."/>
            <person name="Llaca V."/>
            <person name="Song R."/>
            <person name="Tanyolac B."/>
            <person name="Young S."/>
            <person name="Ho-Il K."/>
            <person name="Hahn J.H."/>
            <person name="Sangsakoo G."/>
            <person name="Vanavichit A."/>
            <person name="de Mattos Luiz.A.T."/>
            <person name="Zimmer P.D."/>
            <person name="Malone G."/>
            <person name="Dellagostin O."/>
            <person name="de Oliveira A.C."/>
            <person name="Bevan M."/>
            <person name="Bancroft I."/>
            <person name="Minx P."/>
            <person name="Cordum H."/>
            <person name="Wilson R."/>
            <person name="Cheng Z."/>
            <person name="Jin W."/>
            <person name="Jiang J."/>
            <person name="Leong S.A."/>
            <person name="Iwama H."/>
            <person name="Gojobori T."/>
            <person name="Itoh T."/>
            <person name="Niimura Y."/>
            <person name="Fujii Y."/>
            <person name="Habara T."/>
            <person name="Sakai H."/>
            <person name="Sato Y."/>
            <person name="Wilson G."/>
            <person name="Kumar K."/>
            <person name="McCouch S."/>
            <person name="Juretic N."/>
            <person name="Hoen D."/>
            <person name="Wright S."/>
            <person name="Bruskiewich R."/>
            <person name="Bureau T."/>
            <person name="Miyao A."/>
            <person name="Hirochika H."/>
            <person name="Nishikawa T."/>
            <person name="Kadowaki K."/>
            <person name="Sugiura M."/>
            <person name="Burr B."/>
            <person name="Sasaki T."/>
        </authorList>
    </citation>
    <scope>NUCLEOTIDE SEQUENCE [LARGE SCALE GENOMIC DNA]</scope>
    <source>
        <strain evidence="2">cv. Nipponbare</strain>
    </source>
</reference>
<dbReference type="EMBL" id="AP014958">
    <property type="protein sequence ID" value="BAS79710.1"/>
    <property type="molecule type" value="Genomic_DNA"/>
</dbReference>
<evidence type="ECO:0000313" key="2">
    <source>
        <dbReference type="Proteomes" id="UP000059680"/>
    </source>
</evidence>
<feature type="non-terminal residue" evidence="1">
    <location>
        <position position="1"/>
    </location>
</feature>
<gene>
    <name evidence="1" type="ordered locus">Os02g0610700</name>
    <name evidence="1" type="ORF">OSNPB_020610700</name>
</gene>
<dbReference type="Proteomes" id="UP000059680">
    <property type="component" value="Chromosome 2"/>
</dbReference>
<dbReference type="Gramene" id="Os02t0610700-02">
    <property type="protein sequence ID" value="Os02t0610700-02"/>
    <property type="gene ID" value="Os02g0610700"/>
</dbReference>
<accession>A0A0P0VLQ1</accession>
<organism evidence="1 2">
    <name type="scientific">Oryza sativa subsp. japonica</name>
    <name type="common">Rice</name>
    <dbReference type="NCBI Taxonomy" id="39947"/>
    <lineage>
        <taxon>Eukaryota</taxon>
        <taxon>Viridiplantae</taxon>
        <taxon>Streptophyta</taxon>
        <taxon>Embryophyta</taxon>
        <taxon>Tracheophyta</taxon>
        <taxon>Spermatophyta</taxon>
        <taxon>Magnoliopsida</taxon>
        <taxon>Liliopsida</taxon>
        <taxon>Poales</taxon>
        <taxon>Poaceae</taxon>
        <taxon>BOP clade</taxon>
        <taxon>Oryzoideae</taxon>
        <taxon>Oryzeae</taxon>
        <taxon>Oryzinae</taxon>
        <taxon>Oryza</taxon>
        <taxon>Oryza sativa</taxon>
    </lineage>
</organism>
<dbReference type="ExpressionAtlas" id="A0A0P0VLQ1">
    <property type="expression patterns" value="baseline and differential"/>
</dbReference>
<dbReference type="AlphaFoldDB" id="A0A0P0VLQ1"/>
<evidence type="ECO:0000313" key="1">
    <source>
        <dbReference type="EMBL" id="BAS79710.1"/>
    </source>
</evidence>
<reference evidence="1 2" key="3">
    <citation type="journal article" date="2013" name="Rice">
        <title>Improvement of the Oryza sativa Nipponbare reference genome using next generation sequence and optical map data.</title>
        <authorList>
            <person name="Kawahara Y."/>
            <person name="de la Bastide M."/>
            <person name="Hamilton J.P."/>
            <person name="Kanamori H."/>
            <person name="McCombie W.R."/>
            <person name="Ouyang S."/>
            <person name="Schwartz D.C."/>
            <person name="Tanaka T."/>
            <person name="Wu J."/>
            <person name="Zhou S."/>
            <person name="Childs K.L."/>
            <person name="Davidson R.M."/>
            <person name="Lin H."/>
            <person name="Quesada-Ocampo L."/>
            <person name="Vaillancourt B."/>
            <person name="Sakai H."/>
            <person name="Lee S.S."/>
            <person name="Kim J."/>
            <person name="Numa H."/>
            <person name="Itoh T."/>
            <person name="Buell C.R."/>
            <person name="Matsumoto T."/>
        </authorList>
    </citation>
    <scope>NUCLEOTIDE SEQUENCE [LARGE SCALE GENOMIC DNA]</scope>
    <source>
        <strain evidence="2">cv. Nipponbare</strain>
    </source>
</reference>
<proteinExistence type="predicted"/>
<protein>
    <submittedName>
        <fullName evidence="1">Os02g0610700 protein</fullName>
    </submittedName>
</protein>
<keyword evidence="2" id="KW-1185">Reference proteome</keyword>
<reference evidence="1 2" key="2">
    <citation type="journal article" date="2013" name="Plant Cell Physiol.">
        <title>Rice Annotation Project Database (RAP-DB): an integrative and interactive database for rice genomics.</title>
        <authorList>
            <person name="Sakai H."/>
            <person name="Lee S.S."/>
            <person name="Tanaka T."/>
            <person name="Numa H."/>
            <person name="Kim J."/>
            <person name="Kawahara Y."/>
            <person name="Wakimoto H."/>
            <person name="Yang C.C."/>
            <person name="Iwamoto M."/>
            <person name="Abe T."/>
            <person name="Yamada Y."/>
            <person name="Muto A."/>
            <person name="Inokuchi H."/>
            <person name="Ikemura T."/>
            <person name="Matsumoto T."/>
            <person name="Sasaki T."/>
            <person name="Itoh T."/>
        </authorList>
    </citation>
    <scope>NUCLEOTIDE SEQUENCE [LARGE SCALE GENOMIC DNA]</scope>
    <source>
        <strain evidence="2">cv. Nipponbare</strain>
    </source>
</reference>